<comment type="similarity">
    <text evidence="1 2">Belongs to the peptidase C14A family.</text>
</comment>
<dbReference type="SMART" id="SM00115">
    <property type="entry name" value="CASc"/>
    <property type="match status" value="1"/>
</dbReference>
<comment type="caution">
    <text evidence="5">The sequence shown here is derived from an EMBL/GenBank/DDBJ whole genome shotgun (WGS) entry which is preliminary data.</text>
</comment>
<feature type="domain" description="Caspase family p10" evidence="3">
    <location>
        <begin position="407"/>
        <end position="487"/>
    </location>
</feature>
<dbReference type="InterPro" id="IPR015917">
    <property type="entry name" value="Pept_C14A"/>
</dbReference>
<dbReference type="InterPro" id="IPR001309">
    <property type="entry name" value="Pept_C14_p20"/>
</dbReference>
<dbReference type="InterPro" id="IPR056259">
    <property type="entry name" value="Dredd_N"/>
</dbReference>
<gene>
    <name evidence="5" type="ORF">KR093_009420</name>
</gene>
<name>A0AAD4PSQ2_9MUSC</name>
<proteinExistence type="inferred from homology"/>
<accession>A0AAD4PSQ2</accession>
<reference evidence="5" key="1">
    <citation type="journal article" date="2021" name="Mol. Ecol. Resour.">
        <title>Phylogenomic analyses of the genus Drosophila reveals genomic signals of climate adaptation.</title>
        <authorList>
            <person name="Li F."/>
            <person name="Rane R.V."/>
            <person name="Luria V."/>
            <person name="Xiong Z."/>
            <person name="Chen J."/>
            <person name="Li Z."/>
            <person name="Catullo R.A."/>
            <person name="Griffin P.C."/>
            <person name="Schiffer M."/>
            <person name="Pearce S."/>
            <person name="Lee S.F."/>
            <person name="McElroy K."/>
            <person name="Stocker A."/>
            <person name="Shirriffs J."/>
            <person name="Cockerell F."/>
            <person name="Coppin C."/>
            <person name="Sgro C.M."/>
            <person name="Karger A."/>
            <person name="Cain J.W."/>
            <person name="Weber J.A."/>
            <person name="Santpere G."/>
            <person name="Kirschner M.W."/>
            <person name="Hoffmann A.A."/>
            <person name="Oakeshott J.G."/>
            <person name="Zhang G."/>
        </authorList>
    </citation>
    <scope>NUCLEOTIDE SEQUENCE</scope>
    <source>
        <strain evidence="5">BGI-SZ-2011g</strain>
    </source>
</reference>
<dbReference type="PROSITE" id="PS50208">
    <property type="entry name" value="CASPASE_P20"/>
    <property type="match status" value="1"/>
</dbReference>
<evidence type="ECO:0000313" key="5">
    <source>
        <dbReference type="EMBL" id="KAH8387762.1"/>
    </source>
</evidence>
<dbReference type="GO" id="GO:0006508">
    <property type="term" value="P:proteolysis"/>
    <property type="evidence" value="ECO:0007669"/>
    <property type="project" value="InterPro"/>
</dbReference>
<dbReference type="Pfam" id="PF00656">
    <property type="entry name" value="Peptidase_C14"/>
    <property type="match status" value="1"/>
</dbReference>
<organism evidence="5 6">
    <name type="scientific">Drosophila rubida</name>
    <dbReference type="NCBI Taxonomy" id="30044"/>
    <lineage>
        <taxon>Eukaryota</taxon>
        <taxon>Metazoa</taxon>
        <taxon>Ecdysozoa</taxon>
        <taxon>Arthropoda</taxon>
        <taxon>Hexapoda</taxon>
        <taxon>Insecta</taxon>
        <taxon>Pterygota</taxon>
        <taxon>Neoptera</taxon>
        <taxon>Endopterygota</taxon>
        <taxon>Diptera</taxon>
        <taxon>Brachycera</taxon>
        <taxon>Muscomorpha</taxon>
        <taxon>Ephydroidea</taxon>
        <taxon>Drosophilidae</taxon>
        <taxon>Drosophila</taxon>
    </lineage>
</organism>
<keyword evidence="6" id="KW-1185">Reference proteome</keyword>
<dbReference type="Pfam" id="PF23724">
    <property type="entry name" value="Dredd_2nd"/>
    <property type="match status" value="1"/>
</dbReference>
<dbReference type="Gene3D" id="3.40.50.1460">
    <property type="match status" value="1"/>
</dbReference>
<evidence type="ECO:0000256" key="1">
    <source>
        <dbReference type="ARBA" id="ARBA00010134"/>
    </source>
</evidence>
<feature type="domain" description="Caspase family p20" evidence="4">
    <location>
        <begin position="250"/>
        <end position="383"/>
    </location>
</feature>
<dbReference type="InterPro" id="IPR002138">
    <property type="entry name" value="Pept_C14_p10"/>
</dbReference>
<dbReference type="PRINTS" id="PR00376">
    <property type="entry name" value="IL1BCENZYME"/>
</dbReference>
<dbReference type="Proteomes" id="UP001200034">
    <property type="component" value="Unassembled WGS sequence"/>
</dbReference>
<dbReference type="InterPro" id="IPR029030">
    <property type="entry name" value="Caspase-like_dom_sf"/>
</dbReference>
<evidence type="ECO:0000259" key="3">
    <source>
        <dbReference type="PROSITE" id="PS50207"/>
    </source>
</evidence>
<dbReference type="AlphaFoldDB" id="A0AAD4PSQ2"/>
<dbReference type="SUPFAM" id="SSF52129">
    <property type="entry name" value="Caspase-like"/>
    <property type="match status" value="1"/>
</dbReference>
<sequence>VSLAFLLFGDQHSHASFILQKLLTLVRSPPAEQLNSDLLRLYAQANPNTWRTHLVETLCIINARRVLRKLGFRWEQLRLHYLPNVAEISLHVHPMLKALYVICERLTVAQSGRLVLDINEKLARRANVGDIVGEPLRFYDFAYLEIFMLDWLTRRHIRLGDIETIGSDMQMLIEYFKLNDMHSLSSLLIQTYNSNATSEVNIKRESSAETEDALEHQPAATVAPAVGSNDSAQQLTAQRSNTALQVRRENAGILLIINQKTFHRDVDEDLRYLLPKANLYDRKGTDMDKKQLTDVFSALGYSVESHDNVNHLTMLQLIRSVCERSMLRDSLIVCILSHGFKGAVYGCDSIPLSILDVQSVLCANENLNDTPKILIIQACQQNEINPQTVTRFSSRNVNANGMPVNQRGNMVVAMSTVPGYVAVRHSINGSWFIQTLCETVSQQADNEHVLDILTTTIGKVSEKRGDKDQQMVPLLSSTLRQKVYFPATN</sequence>
<dbReference type="InterPro" id="IPR052039">
    <property type="entry name" value="Caspase-related_regulators"/>
</dbReference>
<evidence type="ECO:0000256" key="2">
    <source>
        <dbReference type="RuleBase" id="RU003971"/>
    </source>
</evidence>
<dbReference type="PANTHER" id="PTHR22576:SF41">
    <property type="entry name" value="CASPASE 14, APOPTOSIS-RELATED CYSTEINE PEPTIDASE"/>
    <property type="match status" value="1"/>
</dbReference>
<dbReference type="PROSITE" id="PS50207">
    <property type="entry name" value="CASPASE_P10"/>
    <property type="match status" value="1"/>
</dbReference>
<feature type="non-terminal residue" evidence="5">
    <location>
        <position position="1"/>
    </location>
</feature>
<evidence type="ECO:0008006" key="7">
    <source>
        <dbReference type="Google" id="ProtNLM"/>
    </source>
</evidence>
<evidence type="ECO:0000313" key="6">
    <source>
        <dbReference type="Proteomes" id="UP001200034"/>
    </source>
</evidence>
<dbReference type="EMBL" id="JAJJHW010000095">
    <property type="protein sequence ID" value="KAH8387762.1"/>
    <property type="molecule type" value="Genomic_DNA"/>
</dbReference>
<protein>
    <recommendedName>
        <fullName evidence="7">Caspase-8</fullName>
    </recommendedName>
</protein>
<dbReference type="GO" id="GO:0004197">
    <property type="term" value="F:cysteine-type endopeptidase activity"/>
    <property type="evidence" value="ECO:0007669"/>
    <property type="project" value="InterPro"/>
</dbReference>
<dbReference type="Pfam" id="PF23725">
    <property type="entry name" value="Dredd_N"/>
    <property type="match status" value="1"/>
</dbReference>
<dbReference type="InterPro" id="IPR011600">
    <property type="entry name" value="Pept_C14_caspase"/>
</dbReference>
<dbReference type="PANTHER" id="PTHR22576">
    <property type="entry name" value="MUCOSA ASSOCIATED LYMPHOID TISSUE LYMPHOMA TRANSLOCATION PROTEIN 1/PARACASPASE"/>
    <property type="match status" value="1"/>
</dbReference>
<feature type="non-terminal residue" evidence="5">
    <location>
        <position position="489"/>
    </location>
</feature>
<dbReference type="InterPro" id="IPR056260">
    <property type="entry name" value="Dredd_2nd"/>
</dbReference>
<evidence type="ECO:0000259" key="4">
    <source>
        <dbReference type="PROSITE" id="PS50208"/>
    </source>
</evidence>